<dbReference type="OrthoDB" id="5794575at2759"/>
<evidence type="ECO:0000256" key="3">
    <source>
        <dbReference type="ARBA" id="ARBA00022989"/>
    </source>
</evidence>
<feature type="transmembrane region" description="Helical" evidence="5">
    <location>
        <begin position="29"/>
        <end position="50"/>
    </location>
</feature>
<dbReference type="PANTHER" id="PTHR31357:SF16">
    <property type="entry name" value="G_PROTEIN_RECEP_F1_2 DOMAIN-CONTAINING PROTEIN-RELATED"/>
    <property type="match status" value="1"/>
</dbReference>
<accession>A0A9P1N8N5</accession>
<evidence type="ECO:0000313" key="7">
    <source>
        <dbReference type="Proteomes" id="UP001152747"/>
    </source>
</evidence>
<feature type="transmembrane region" description="Helical" evidence="5">
    <location>
        <begin position="155"/>
        <end position="180"/>
    </location>
</feature>
<reference evidence="6" key="1">
    <citation type="submission" date="2022-11" db="EMBL/GenBank/DDBJ databases">
        <authorList>
            <person name="Kikuchi T."/>
        </authorList>
    </citation>
    <scope>NUCLEOTIDE SEQUENCE</scope>
    <source>
        <strain evidence="6">PS1010</strain>
    </source>
</reference>
<feature type="transmembrane region" description="Helical" evidence="5">
    <location>
        <begin position="115"/>
        <end position="135"/>
    </location>
</feature>
<dbReference type="EMBL" id="CANHGI010000006">
    <property type="protein sequence ID" value="CAI5455244.1"/>
    <property type="molecule type" value="Genomic_DNA"/>
</dbReference>
<keyword evidence="4 5" id="KW-0472">Membrane</keyword>
<proteinExistence type="predicted"/>
<dbReference type="Proteomes" id="UP001152747">
    <property type="component" value="Unassembled WGS sequence"/>
</dbReference>
<keyword evidence="3 5" id="KW-1133">Transmembrane helix</keyword>
<dbReference type="GO" id="GO:0004984">
    <property type="term" value="F:olfactory receptor activity"/>
    <property type="evidence" value="ECO:0007669"/>
    <property type="project" value="TreeGrafter"/>
</dbReference>
<sequence length="310" mass="36396">MASLISGFCALILIYHANFRQMAYHLNVKIILIAIIFTNLVITGTTSYNFSSFFYKNHFPSDNCEDFFFVTSQCSQIRKMFICAFVFQTCCHVLLVIERTWATFRLSKYDNDNCVIAKVGIFISLLISMVTTLLVTMDEKEELMTTCMAFSSTSIGNNIFVMFRFQACIEICCFFAYYYLHNFNRSKRHRFMNLNDQYQLDENVQMIRQFSPLFLVSTGLISIYLMAIQLLRLFRNCFTATEYRSIAVNIFIIPHISCASFLIILYMMRKIHKERLETRLKAIDTTFVESRAHMDTIMKHWDNLSPRKLD</sequence>
<comment type="caution">
    <text evidence="6">The sequence shown here is derived from an EMBL/GenBank/DDBJ whole genome shotgun (WGS) entry which is preliminary data.</text>
</comment>
<keyword evidence="7" id="KW-1185">Reference proteome</keyword>
<dbReference type="PANTHER" id="PTHR31357">
    <property type="entry name" value="SERPENTINE RECEPTOR CLASS ALPHA-10"/>
    <property type="match status" value="1"/>
</dbReference>
<dbReference type="Pfam" id="PF10292">
    <property type="entry name" value="7TM_GPCR_Srab"/>
    <property type="match status" value="1"/>
</dbReference>
<feature type="transmembrane region" description="Helical" evidence="5">
    <location>
        <begin position="246"/>
        <end position="267"/>
    </location>
</feature>
<organism evidence="6 7">
    <name type="scientific">Caenorhabditis angaria</name>
    <dbReference type="NCBI Taxonomy" id="860376"/>
    <lineage>
        <taxon>Eukaryota</taxon>
        <taxon>Metazoa</taxon>
        <taxon>Ecdysozoa</taxon>
        <taxon>Nematoda</taxon>
        <taxon>Chromadorea</taxon>
        <taxon>Rhabditida</taxon>
        <taxon>Rhabditina</taxon>
        <taxon>Rhabditomorpha</taxon>
        <taxon>Rhabditoidea</taxon>
        <taxon>Rhabditidae</taxon>
        <taxon>Peloderinae</taxon>
        <taxon>Caenorhabditis</taxon>
    </lineage>
</organism>
<dbReference type="GO" id="GO:0016020">
    <property type="term" value="C:membrane"/>
    <property type="evidence" value="ECO:0007669"/>
    <property type="project" value="UniProtKB-SubCell"/>
</dbReference>
<evidence type="ECO:0000256" key="4">
    <source>
        <dbReference type="ARBA" id="ARBA00023136"/>
    </source>
</evidence>
<evidence type="ECO:0000256" key="2">
    <source>
        <dbReference type="ARBA" id="ARBA00022692"/>
    </source>
</evidence>
<comment type="subcellular location">
    <subcellularLocation>
        <location evidence="1">Membrane</location>
        <topology evidence="1">Multi-pass membrane protein</topology>
    </subcellularLocation>
</comment>
<feature type="transmembrane region" description="Helical" evidence="5">
    <location>
        <begin position="213"/>
        <end position="234"/>
    </location>
</feature>
<evidence type="ECO:0000256" key="1">
    <source>
        <dbReference type="ARBA" id="ARBA00004141"/>
    </source>
</evidence>
<evidence type="ECO:0000256" key="5">
    <source>
        <dbReference type="SAM" id="Phobius"/>
    </source>
</evidence>
<dbReference type="AlphaFoldDB" id="A0A9P1N8N5"/>
<protein>
    <submittedName>
        <fullName evidence="6">Uncharacterized protein</fullName>
    </submittedName>
</protein>
<dbReference type="InterPro" id="IPR019408">
    <property type="entry name" value="7TM_GPCR_serpentine_rcpt_Srab"/>
</dbReference>
<keyword evidence="2 5" id="KW-0812">Transmembrane</keyword>
<name>A0A9P1N8N5_9PELO</name>
<gene>
    <name evidence="6" type="ORF">CAMP_LOCUS17881</name>
</gene>
<dbReference type="InterPro" id="IPR051080">
    <property type="entry name" value="Nematode_rcpt-like_serp_alpha"/>
</dbReference>
<evidence type="ECO:0000313" key="6">
    <source>
        <dbReference type="EMBL" id="CAI5455244.1"/>
    </source>
</evidence>